<dbReference type="PANTHER" id="PTHR43679">
    <property type="entry name" value="OCTANOYLTRANSFERASE LIPM-RELATED"/>
    <property type="match status" value="1"/>
</dbReference>
<sequence length="239" mass="27515">MLKNKIFKLIVTDKENAKFNMSIDKILVNSFNENDLPILRLYTWEKSFTVGLSQKCDDFPTYKIEYKNNCSKRITGGGVLFHGHDLSYSLILPSSYMTGLSVKQSYEQICQFLLTFYRNLGLNTCFAKDSKNVTLSKSEFCQVGFEAYDILVNDIKIGGNAQKRSKKMIFQHGSIPIKSTKKDIKIGSSLEDFSIKLSFDDAKQKLIEAFKETFNVKFEKTEITEEQKQRLNLLLEDEK</sequence>
<gene>
    <name evidence="2" type="primary">lplA</name>
    <name evidence="2" type="ORF">AMOL_1785</name>
    <name evidence="3" type="ORF">CPU12_02660</name>
</gene>
<dbReference type="EMBL" id="CP032098">
    <property type="protein sequence ID" value="AXX92749.1"/>
    <property type="molecule type" value="Genomic_DNA"/>
</dbReference>
<dbReference type="SUPFAM" id="SSF55681">
    <property type="entry name" value="Class II aaRS and biotin synthetases"/>
    <property type="match status" value="1"/>
</dbReference>
<evidence type="ECO:0000313" key="3">
    <source>
        <dbReference type="EMBL" id="PHO19163.1"/>
    </source>
</evidence>
<keyword evidence="3" id="KW-0436">Ligase</keyword>
<dbReference type="Proteomes" id="UP000262712">
    <property type="component" value="Chromosome"/>
</dbReference>
<dbReference type="InterPro" id="IPR050664">
    <property type="entry name" value="Octanoyltrans_LipM/LipL"/>
</dbReference>
<dbReference type="PANTHER" id="PTHR43679:SF2">
    <property type="entry name" value="OCTANOYL-[GCVH]:PROTEIN N-OCTANOYLTRANSFERASE"/>
    <property type="match status" value="1"/>
</dbReference>
<reference evidence="3 4" key="1">
    <citation type="submission" date="2017-09" db="EMBL/GenBank/DDBJ databases">
        <title>Arcobacter canalis sp. nov., a new species isolated from a water canal contaminated with urban sewage.</title>
        <authorList>
            <person name="Perez-Cataluna A."/>
            <person name="Salas-Masso N."/>
            <person name="Figueras M.J."/>
        </authorList>
    </citation>
    <scope>NUCLEOTIDE SEQUENCE [LARGE SCALE GENOMIC DNA]</scope>
    <source>
        <strain evidence="3 4">F98-3</strain>
    </source>
</reference>
<feature type="domain" description="BPL/LPL catalytic" evidence="1">
    <location>
        <begin position="33"/>
        <end position="218"/>
    </location>
</feature>
<keyword evidence="4" id="KW-1185">Reference proteome</keyword>
<dbReference type="InterPro" id="IPR004143">
    <property type="entry name" value="BPL_LPL_catalytic"/>
</dbReference>
<dbReference type="Gene3D" id="3.30.930.10">
    <property type="entry name" value="Bira Bifunctional Protein, Domain 2"/>
    <property type="match status" value="1"/>
</dbReference>
<dbReference type="EMBL" id="NXFY01000002">
    <property type="protein sequence ID" value="PHO19163.1"/>
    <property type="molecule type" value="Genomic_DNA"/>
</dbReference>
<evidence type="ECO:0000313" key="4">
    <source>
        <dbReference type="Proteomes" id="UP000221222"/>
    </source>
</evidence>
<dbReference type="Pfam" id="PF21948">
    <property type="entry name" value="LplA-B_cat"/>
    <property type="match status" value="1"/>
</dbReference>
<organism evidence="3 4">
    <name type="scientific">Malaciobacter molluscorum LMG 25693</name>
    <dbReference type="NCBI Taxonomy" id="870501"/>
    <lineage>
        <taxon>Bacteria</taxon>
        <taxon>Pseudomonadati</taxon>
        <taxon>Campylobacterota</taxon>
        <taxon>Epsilonproteobacteria</taxon>
        <taxon>Campylobacterales</taxon>
        <taxon>Arcobacteraceae</taxon>
        <taxon>Malaciobacter</taxon>
    </lineage>
</organism>
<proteinExistence type="predicted"/>
<accession>A0A2G1DKW7</accession>
<dbReference type="InterPro" id="IPR045864">
    <property type="entry name" value="aa-tRNA-synth_II/BPL/LPL"/>
</dbReference>
<dbReference type="PROSITE" id="PS51733">
    <property type="entry name" value="BPL_LPL_CATALYTIC"/>
    <property type="match status" value="1"/>
</dbReference>
<dbReference type="GO" id="GO:0016979">
    <property type="term" value="F:lipoate-protein ligase activity"/>
    <property type="evidence" value="ECO:0007669"/>
    <property type="project" value="UniProtKB-EC"/>
</dbReference>
<evidence type="ECO:0000313" key="5">
    <source>
        <dbReference type="Proteomes" id="UP000262712"/>
    </source>
</evidence>
<name>A0A2G1DKW7_9BACT</name>
<protein>
    <submittedName>
        <fullName evidence="2 3">Ligase</fullName>
        <ecNumber evidence="2">6.3.1.20</ecNumber>
    </submittedName>
</protein>
<evidence type="ECO:0000313" key="2">
    <source>
        <dbReference type="EMBL" id="AXX92749.1"/>
    </source>
</evidence>
<dbReference type="AlphaFoldDB" id="A0A2G1DKW7"/>
<dbReference type="Proteomes" id="UP000221222">
    <property type="component" value="Unassembled WGS sequence"/>
</dbReference>
<evidence type="ECO:0000259" key="1">
    <source>
        <dbReference type="PROSITE" id="PS51733"/>
    </source>
</evidence>
<dbReference type="EC" id="6.3.1.20" evidence="2"/>
<reference evidence="2 5" key="2">
    <citation type="submission" date="2018-08" db="EMBL/GenBank/DDBJ databases">
        <title>Complete genome of the Arcobacter molluscorum type strain LMG 25693.</title>
        <authorList>
            <person name="Miller W.G."/>
            <person name="Yee E."/>
            <person name="Bono J.L."/>
        </authorList>
    </citation>
    <scope>NUCLEOTIDE SEQUENCE [LARGE SCALE GENOMIC DNA]</scope>
    <source>
        <strain evidence="2 5">CECT 7696</strain>
    </source>
</reference>
<dbReference type="KEGG" id="amol:AMOL_1785"/>
<dbReference type="RefSeq" id="WP_099341523.1">
    <property type="nucleotide sequence ID" value="NZ_CP032098.1"/>
</dbReference>